<organism evidence="2 3">
    <name type="scientific">Streptomyces paradoxus</name>
    <dbReference type="NCBI Taxonomy" id="66375"/>
    <lineage>
        <taxon>Bacteria</taxon>
        <taxon>Bacillati</taxon>
        <taxon>Actinomycetota</taxon>
        <taxon>Actinomycetes</taxon>
        <taxon>Kitasatosporales</taxon>
        <taxon>Streptomycetaceae</taxon>
        <taxon>Streptomyces</taxon>
    </lineage>
</organism>
<dbReference type="Proteomes" id="UP000591537">
    <property type="component" value="Unassembled WGS sequence"/>
</dbReference>
<accession>A0A7W9WJL1</accession>
<feature type="domain" description="Deoxyribonuclease NucA/NucB" evidence="1">
    <location>
        <begin position="25"/>
        <end position="103"/>
    </location>
</feature>
<dbReference type="RefSeq" id="WP_313674835.1">
    <property type="nucleotide sequence ID" value="NZ_BAAARS010000009.1"/>
</dbReference>
<dbReference type="AlphaFoldDB" id="A0A7W9WJL1"/>
<name>A0A7W9WJL1_9ACTN</name>
<evidence type="ECO:0000313" key="3">
    <source>
        <dbReference type="Proteomes" id="UP000591537"/>
    </source>
</evidence>
<evidence type="ECO:0000313" key="2">
    <source>
        <dbReference type="EMBL" id="MBB6079473.1"/>
    </source>
</evidence>
<evidence type="ECO:0000259" key="1">
    <source>
        <dbReference type="Pfam" id="PF14040"/>
    </source>
</evidence>
<dbReference type="Pfam" id="PF14040">
    <property type="entry name" value="DNase_NucA_NucB"/>
    <property type="match status" value="1"/>
</dbReference>
<sequence>MAADTGDINTIPGRYGTTNFLTRLTERRKIDQNREKACPSSLVRPPGKSCDEYPFAGTWQGAKHSGGEFSCCMINARQNTDAGKELKGFYTYSRVLEGDRFLVRIR</sequence>
<comment type="caution">
    <text evidence="2">The sequence shown here is derived from an EMBL/GenBank/DDBJ whole genome shotgun (WGS) entry which is preliminary data.</text>
</comment>
<protein>
    <recommendedName>
        <fullName evidence="1">Deoxyribonuclease NucA/NucB domain-containing protein</fullName>
    </recommendedName>
</protein>
<dbReference type="EMBL" id="JACHGV010000008">
    <property type="protein sequence ID" value="MBB6079473.1"/>
    <property type="molecule type" value="Genomic_DNA"/>
</dbReference>
<keyword evidence="3" id="KW-1185">Reference proteome</keyword>
<dbReference type="InterPro" id="IPR029476">
    <property type="entry name" value="DNase_NucA_NucB"/>
</dbReference>
<reference evidence="2 3" key="1">
    <citation type="submission" date="2020-08" db="EMBL/GenBank/DDBJ databases">
        <title>Genomic Encyclopedia of Type Strains, Phase IV (KMG-IV): sequencing the most valuable type-strain genomes for metagenomic binning, comparative biology and taxonomic classification.</title>
        <authorList>
            <person name="Goeker M."/>
        </authorList>
    </citation>
    <scope>NUCLEOTIDE SEQUENCE [LARGE SCALE GENOMIC DNA]</scope>
    <source>
        <strain evidence="2 3">DSM 43350</strain>
    </source>
</reference>
<gene>
    <name evidence="2" type="ORF">HNR57_005416</name>
</gene>
<proteinExistence type="predicted"/>